<dbReference type="AlphaFoldDB" id="A0A0C3GKS0"/>
<gene>
    <name evidence="1" type="ORF">PILCRDRAFT_83445</name>
</gene>
<dbReference type="HOGENOM" id="CLU_1147545_0_0_1"/>
<dbReference type="OrthoDB" id="3162929at2759"/>
<protein>
    <submittedName>
        <fullName evidence="1">Uncharacterized protein</fullName>
    </submittedName>
</protein>
<reference evidence="1 2" key="1">
    <citation type="submission" date="2014-04" db="EMBL/GenBank/DDBJ databases">
        <authorList>
            <consortium name="DOE Joint Genome Institute"/>
            <person name="Kuo A."/>
            <person name="Tarkka M."/>
            <person name="Buscot F."/>
            <person name="Kohler A."/>
            <person name="Nagy L.G."/>
            <person name="Floudas D."/>
            <person name="Copeland A."/>
            <person name="Barry K.W."/>
            <person name="Cichocki N."/>
            <person name="Veneault-Fourrey C."/>
            <person name="LaButti K."/>
            <person name="Lindquist E.A."/>
            <person name="Lipzen A."/>
            <person name="Lundell T."/>
            <person name="Morin E."/>
            <person name="Murat C."/>
            <person name="Sun H."/>
            <person name="Tunlid A."/>
            <person name="Henrissat B."/>
            <person name="Grigoriev I.V."/>
            <person name="Hibbett D.S."/>
            <person name="Martin F."/>
            <person name="Nordberg H.P."/>
            <person name="Cantor M.N."/>
            <person name="Hua S.X."/>
        </authorList>
    </citation>
    <scope>NUCLEOTIDE SEQUENCE [LARGE SCALE GENOMIC DNA]</scope>
    <source>
        <strain evidence="1 2">F 1598</strain>
    </source>
</reference>
<organism evidence="1 2">
    <name type="scientific">Piloderma croceum (strain F 1598)</name>
    <dbReference type="NCBI Taxonomy" id="765440"/>
    <lineage>
        <taxon>Eukaryota</taxon>
        <taxon>Fungi</taxon>
        <taxon>Dikarya</taxon>
        <taxon>Basidiomycota</taxon>
        <taxon>Agaricomycotina</taxon>
        <taxon>Agaricomycetes</taxon>
        <taxon>Agaricomycetidae</taxon>
        <taxon>Atheliales</taxon>
        <taxon>Atheliaceae</taxon>
        <taxon>Piloderma</taxon>
    </lineage>
</organism>
<sequence length="242" mass="27101">MACSGINMDTSVDFQGLVPNPTQKVVNYGLDYRPANKAMPHGVDHVFENPSSQNLASNINYSVIDLSDSTCSTWSSPLTEKPFRRTRGPAHQASYACAKNDPIKQTAKQQKTNQTVEWLIVELQKCLGYTEFCDSFHQIRHNPAMVRSWMFADDFINEYNKLTLVNGAYKKIKKVKVMKALGVGNAWFFEVNKAVGIVQKYGDGAAHQSQPVIDKITSVNRKAEGSTKLLGWLKSWEMAHPV</sequence>
<name>A0A0C3GKS0_PILCF</name>
<dbReference type="InParanoid" id="A0A0C3GKS0"/>
<accession>A0A0C3GKS0</accession>
<dbReference type="EMBL" id="KN832970">
    <property type="protein sequence ID" value="KIM92174.1"/>
    <property type="molecule type" value="Genomic_DNA"/>
</dbReference>
<keyword evidence="2" id="KW-1185">Reference proteome</keyword>
<evidence type="ECO:0000313" key="1">
    <source>
        <dbReference type="EMBL" id="KIM92174.1"/>
    </source>
</evidence>
<reference evidence="2" key="2">
    <citation type="submission" date="2015-01" db="EMBL/GenBank/DDBJ databases">
        <title>Evolutionary Origins and Diversification of the Mycorrhizal Mutualists.</title>
        <authorList>
            <consortium name="DOE Joint Genome Institute"/>
            <consortium name="Mycorrhizal Genomics Consortium"/>
            <person name="Kohler A."/>
            <person name="Kuo A."/>
            <person name="Nagy L.G."/>
            <person name="Floudas D."/>
            <person name="Copeland A."/>
            <person name="Barry K.W."/>
            <person name="Cichocki N."/>
            <person name="Veneault-Fourrey C."/>
            <person name="LaButti K."/>
            <person name="Lindquist E.A."/>
            <person name="Lipzen A."/>
            <person name="Lundell T."/>
            <person name="Morin E."/>
            <person name="Murat C."/>
            <person name="Riley R."/>
            <person name="Ohm R."/>
            <person name="Sun H."/>
            <person name="Tunlid A."/>
            <person name="Henrissat B."/>
            <person name="Grigoriev I.V."/>
            <person name="Hibbett D.S."/>
            <person name="Martin F."/>
        </authorList>
    </citation>
    <scope>NUCLEOTIDE SEQUENCE [LARGE SCALE GENOMIC DNA]</scope>
    <source>
        <strain evidence="2">F 1598</strain>
    </source>
</reference>
<evidence type="ECO:0000313" key="2">
    <source>
        <dbReference type="Proteomes" id="UP000054166"/>
    </source>
</evidence>
<dbReference type="Proteomes" id="UP000054166">
    <property type="component" value="Unassembled WGS sequence"/>
</dbReference>
<proteinExistence type="predicted"/>